<gene>
    <name evidence="2" type="ORF">QF025_006211</name>
</gene>
<name>A0ABD5CQ75_9BURK</name>
<dbReference type="Proteomes" id="UP001245184">
    <property type="component" value="Unassembled WGS sequence"/>
</dbReference>
<reference evidence="2 3" key="1">
    <citation type="submission" date="2023-08" db="EMBL/GenBank/DDBJ databases">
        <title>Genome sequencing of plant associated microbes to promote plant fitness in Sorghum bicolor and Oryza sativa.</title>
        <authorList>
            <person name="Coleman-Derr D."/>
        </authorList>
    </citation>
    <scope>NUCLEOTIDE SEQUENCE [LARGE SCALE GENOMIC DNA]</scope>
    <source>
        <strain evidence="2 3">SLBN-33</strain>
    </source>
</reference>
<feature type="compositionally biased region" description="Polar residues" evidence="1">
    <location>
        <begin position="1"/>
        <end position="11"/>
    </location>
</feature>
<evidence type="ECO:0000313" key="2">
    <source>
        <dbReference type="EMBL" id="MDR6207491.1"/>
    </source>
</evidence>
<accession>A0ABD5CQ75</accession>
<evidence type="ECO:0000313" key="3">
    <source>
        <dbReference type="Proteomes" id="UP001245184"/>
    </source>
</evidence>
<dbReference type="RefSeq" id="WP_035570246.1">
    <property type="nucleotide sequence ID" value="NZ_ATXV01000009.1"/>
</dbReference>
<evidence type="ECO:0000256" key="1">
    <source>
        <dbReference type="SAM" id="MobiDB-lite"/>
    </source>
</evidence>
<dbReference type="EMBL" id="JAVIZN010000002">
    <property type="protein sequence ID" value="MDR6207491.1"/>
    <property type="molecule type" value="Genomic_DNA"/>
</dbReference>
<protein>
    <submittedName>
        <fullName evidence="2">Uncharacterized protein</fullName>
    </submittedName>
</protein>
<dbReference type="AlphaFoldDB" id="A0ABD5CQ75"/>
<proteinExistence type="predicted"/>
<sequence>MSTGRRANSPSGPGKPTAVETSIVKEEEGIVELTNEDDAPGGAEGVQPQQQDEQRRDDGSAAKP</sequence>
<feature type="region of interest" description="Disordered" evidence="1">
    <location>
        <begin position="1"/>
        <end position="64"/>
    </location>
</feature>
<feature type="compositionally biased region" description="Basic and acidic residues" evidence="1">
    <location>
        <begin position="52"/>
        <end position="64"/>
    </location>
</feature>
<comment type="caution">
    <text evidence="2">The sequence shown here is derived from an EMBL/GenBank/DDBJ whole genome shotgun (WGS) entry which is preliminary data.</text>
</comment>
<organism evidence="2 3">
    <name type="scientific">Paraburkholderia graminis</name>
    <dbReference type="NCBI Taxonomy" id="60548"/>
    <lineage>
        <taxon>Bacteria</taxon>
        <taxon>Pseudomonadati</taxon>
        <taxon>Pseudomonadota</taxon>
        <taxon>Betaproteobacteria</taxon>
        <taxon>Burkholderiales</taxon>
        <taxon>Burkholderiaceae</taxon>
        <taxon>Paraburkholderia</taxon>
    </lineage>
</organism>